<name>A0A1G8NK13_9BURK</name>
<evidence type="ECO:0000313" key="7">
    <source>
        <dbReference type="EMBL" id="SDI80574.1"/>
    </source>
</evidence>
<dbReference type="PANTHER" id="PTHR30461">
    <property type="entry name" value="DNA-INVERTASE FROM LAMBDOID PROPHAGE"/>
    <property type="match status" value="1"/>
</dbReference>
<evidence type="ECO:0000256" key="4">
    <source>
        <dbReference type="PIRSR" id="PIRSR606118-50"/>
    </source>
</evidence>
<dbReference type="Pfam" id="PF00239">
    <property type="entry name" value="Resolvase"/>
    <property type="match status" value="1"/>
</dbReference>
<dbReference type="PROSITE" id="PS00397">
    <property type="entry name" value="RECOMBINASES_1"/>
    <property type="match status" value="1"/>
</dbReference>
<evidence type="ECO:0000259" key="6">
    <source>
        <dbReference type="PROSITE" id="PS51736"/>
    </source>
</evidence>
<dbReference type="GO" id="GO:0015074">
    <property type="term" value="P:DNA integration"/>
    <property type="evidence" value="ECO:0007669"/>
    <property type="project" value="UniProtKB-KW"/>
</dbReference>
<dbReference type="PANTHER" id="PTHR30461:SF2">
    <property type="entry name" value="SERINE RECOMBINASE PINE-RELATED"/>
    <property type="match status" value="1"/>
</dbReference>
<dbReference type="InterPro" id="IPR050639">
    <property type="entry name" value="SSR_resolvase"/>
</dbReference>
<evidence type="ECO:0000256" key="2">
    <source>
        <dbReference type="ARBA" id="ARBA00023125"/>
    </source>
</evidence>
<dbReference type="Proteomes" id="UP000199706">
    <property type="component" value="Unassembled WGS sequence"/>
</dbReference>
<dbReference type="InterPro" id="IPR006119">
    <property type="entry name" value="Resolv_N"/>
</dbReference>
<keyword evidence="2" id="KW-0238">DNA-binding</keyword>
<dbReference type="CDD" id="cd03768">
    <property type="entry name" value="SR_ResInv"/>
    <property type="match status" value="1"/>
</dbReference>
<evidence type="ECO:0000313" key="8">
    <source>
        <dbReference type="Proteomes" id="UP000199706"/>
    </source>
</evidence>
<sequence>MSRTFLYARVSTAEQTTANQVLEARAAGFAALPRHTVEETISGSVPAAERPGFAKLLDRLDEGDKLIVTKLDRLGRNTTDVLGTVERLGAMGVHVHCLALKGVDLTSASGKLHMTVLAAVSQFERDLLIERTHAGLARAKAEGKKLGRRHSLTMEQKAEIKSKLSAGASARGLAKEYAVSHPTILKVAQLG</sequence>
<keyword evidence="3" id="KW-0233">DNA recombination</keyword>
<dbReference type="SMART" id="SM00857">
    <property type="entry name" value="Resolvase"/>
    <property type="match status" value="1"/>
</dbReference>
<dbReference type="Gene3D" id="3.40.50.1390">
    <property type="entry name" value="Resolvase, N-terminal catalytic domain"/>
    <property type="match status" value="1"/>
</dbReference>
<dbReference type="RefSeq" id="WP_090695891.1">
    <property type="nucleotide sequence ID" value="NZ_FNCJ01000035.1"/>
</dbReference>
<dbReference type="Gene3D" id="1.10.10.60">
    <property type="entry name" value="Homeodomain-like"/>
    <property type="match status" value="1"/>
</dbReference>
<protein>
    <submittedName>
        <fullName evidence="7">Putative DNA-invertase from lambdoid prophage Rac</fullName>
    </submittedName>
</protein>
<dbReference type="PROSITE" id="PS51736">
    <property type="entry name" value="RECOMBINASES_3"/>
    <property type="match status" value="1"/>
</dbReference>
<dbReference type="GO" id="GO:0003677">
    <property type="term" value="F:DNA binding"/>
    <property type="evidence" value="ECO:0007669"/>
    <property type="project" value="UniProtKB-KW"/>
</dbReference>
<dbReference type="EMBL" id="FNCJ01000035">
    <property type="protein sequence ID" value="SDI80574.1"/>
    <property type="molecule type" value="Genomic_DNA"/>
</dbReference>
<dbReference type="GO" id="GO:0000150">
    <property type="term" value="F:DNA strand exchange activity"/>
    <property type="evidence" value="ECO:0007669"/>
    <property type="project" value="InterPro"/>
</dbReference>
<feature type="domain" description="Resolvase/invertase-type recombinase catalytic" evidence="6">
    <location>
        <begin position="3"/>
        <end position="143"/>
    </location>
</feature>
<proteinExistence type="predicted"/>
<reference evidence="7 8" key="1">
    <citation type="submission" date="2016-10" db="EMBL/GenBank/DDBJ databases">
        <authorList>
            <person name="de Groot N.N."/>
        </authorList>
    </citation>
    <scope>NUCLEOTIDE SEQUENCE [LARGE SCALE GENOMIC DNA]</scope>
    <source>
        <strain evidence="7 8">LMG 2247</strain>
    </source>
</reference>
<dbReference type="PROSITE" id="PS00398">
    <property type="entry name" value="RECOMBINASES_2"/>
    <property type="match status" value="1"/>
</dbReference>
<evidence type="ECO:0000256" key="1">
    <source>
        <dbReference type="ARBA" id="ARBA00022908"/>
    </source>
</evidence>
<dbReference type="SUPFAM" id="SSF53041">
    <property type="entry name" value="Resolvase-like"/>
    <property type="match status" value="1"/>
</dbReference>
<dbReference type="InterPro" id="IPR036162">
    <property type="entry name" value="Resolvase-like_N_sf"/>
</dbReference>
<accession>A0A1G8NK13</accession>
<gene>
    <name evidence="7" type="ORF">SAMN05216466_13538</name>
</gene>
<feature type="active site" description="O-(5'-phospho-DNA)-serine intermediate" evidence="4 5">
    <location>
        <position position="11"/>
    </location>
</feature>
<dbReference type="InterPro" id="IPR006118">
    <property type="entry name" value="Recombinase_CS"/>
</dbReference>
<organism evidence="7 8">
    <name type="scientific">Paraburkholderia phenazinium</name>
    <dbReference type="NCBI Taxonomy" id="60549"/>
    <lineage>
        <taxon>Bacteria</taxon>
        <taxon>Pseudomonadati</taxon>
        <taxon>Pseudomonadota</taxon>
        <taxon>Betaproteobacteria</taxon>
        <taxon>Burkholderiales</taxon>
        <taxon>Burkholderiaceae</taxon>
        <taxon>Paraburkholderia</taxon>
    </lineage>
</organism>
<dbReference type="OrthoDB" id="8585334at2"/>
<keyword evidence="1" id="KW-0229">DNA integration</keyword>
<evidence type="ECO:0000256" key="5">
    <source>
        <dbReference type="PROSITE-ProRule" id="PRU10137"/>
    </source>
</evidence>
<evidence type="ECO:0000256" key="3">
    <source>
        <dbReference type="ARBA" id="ARBA00023172"/>
    </source>
</evidence>
<dbReference type="AlphaFoldDB" id="A0A1G8NK13"/>